<dbReference type="KEGG" id="mmaa:FR932_02580"/>
<evidence type="ECO:0008006" key="3">
    <source>
        <dbReference type="Google" id="ProtNLM"/>
    </source>
</evidence>
<dbReference type="AlphaFoldDB" id="A0A5J6WFV4"/>
<keyword evidence="2" id="KW-1185">Reference proteome</keyword>
<dbReference type="RefSeq" id="WP_019441323.1">
    <property type="nucleotide sequence ID" value="NZ_ALOE01000015.1"/>
</dbReference>
<protein>
    <recommendedName>
        <fullName evidence="3">Response regulator</fullName>
    </recommendedName>
</protein>
<accession>A0A5J6WFV4</accession>
<reference evidence="1 2" key="1">
    <citation type="submission" date="2019-09" db="EMBL/GenBank/DDBJ databases">
        <title>Hybrid Assembly of the complete Genome of the Deep-Sea Bacterium Moritella marina from long Nanopore and Illumina reads.</title>
        <authorList>
            <person name="Magin S."/>
            <person name="Georgoulis A."/>
            <person name="Papadimitriou K."/>
            <person name="Iliakis G."/>
            <person name="Vorgias C.E."/>
        </authorList>
    </citation>
    <scope>NUCLEOTIDE SEQUENCE [LARGE SCALE GENOMIC DNA]</scope>
    <source>
        <strain evidence="1 2">MP-1</strain>
    </source>
</reference>
<dbReference type="OrthoDB" id="9128705at2"/>
<name>A0A5J6WFV4_MORMI</name>
<proteinExistence type="predicted"/>
<sequence>MSKKALKVTPLIYSVLINDELDHFTVSQMRDAYLAKVCSGIDQNEARKIVYRQILRLQKLGMLSKQTSDNVKEHCYNKTELFYQVGLRTNRANSKNDEKANNPLEERLRRCEVDLLTSIAESEEYMRLYESLPELKEHLECQYTKSRECSSKLLGQIKAIKSVMLHQSKNHL</sequence>
<dbReference type="Proteomes" id="UP000327424">
    <property type="component" value="Chromosome"/>
</dbReference>
<gene>
    <name evidence="1" type="ORF">FR932_02580</name>
</gene>
<evidence type="ECO:0000313" key="1">
    <source>
        <dbReference type="EMBL" id="QFI36796.1"/>
    </source>
</evidence>
<evidence type="ECO:0000313" key="2">
    <source>
        <dbReference type="Proteomes" id="UP000327424"/>
    </source>
</evidence>
<dbReference type="EMBL" id="CP044399">
    <property type="protein sequence ID" value="QFI36796.1"/>
    <property type="molecule type" value="Genomic_DNA"/>
</dbReference>
<organism evidence="1 2">
    <name type="scientific">Moritella marina ATCC 15381</name>
    <dbReference type="NCBI Taxonomy" id="1202962"/>
    <lineage>
        <taxon>Bacteria</taxon>
        <taxon>Pseudomonadati</taxon>
        <taxon>Pseudomonadota</taxon>
        <taxon>Gammaproteobacteria</taxon>
        <taxon>Alteromonadales</taxon>
        <taxon>Moritellaceae</taxon>
        <taxon>Moritella</taxon>
    </lineage>
</organism>